<accession>A0A2S0N1G5</accession>
<protein>
    <submittedName>
        <fullName evidence="2">Uncharacterized protein</fullName>
    </submittedName>
</protein>
<evidence type="ECO:0000256" key="1">
    <source>
        <dbReference type="SAM" id="MobiDB-lite"/>
    </source>
</evidence>
<sequence>MGSARESAMHAFEQKMRQPGARLARHHCTTTAPCRTAIARRRTSNVHLCTPLGHKKTGALAERRFCY</sequence>
<dbReference type="EMBL" id="CP027669">
    <property type="protein sequence ID" value="AVO41994.1"/>
    <property type="molecule type" value="Genomic_DNA"/>
</dbReference>
<dbReference type="AlphaFoldDB" id="A0A2S0N1G5"/>
<keyword evidence="3" id="KW-1185">Reference proteome</keyword>
<evidence type="ECO:0000313" key="2">
    <source>
        <dbReference type="EMBL" id="AVO41994.1"/>
    </source>
</evidence>
<feature type="region of interest" description="Disordered" evidence="1">
    <location>
        <begin position="1"/>
        <end position="25"/>
    </location>
</feature>
<proteinExistence type="predicted"/>
<dbReference type="Proteomes" id="UP000239326">
    <property type="component" value="Chromosome"/>
</dbReference>
<evidence type="ECO:0000313" key="3">
    <source>
        <dbReference type="Proteomes" id="UP000239326"/>
    </source>
</evidence>
<organism evidence="2 3">
    <name type="scientific">Simplicispira suum</name>
    <dbReference type="NCBI Taxonomy" id="2109915"/>
    <lineage>
        <taxon>Bacteria</taxon>
        <taxon>Pseudomonadati</taxon>
        <taxon>Pseudomonadota</taxon>
        <taxon>Betaproteobacteria</taxon>
        <taxon>Burkholderiales</taxon>
        <taxon>Comamonadaceae</taxon>
        <taxon>Simplicispira</taxon>
    </lineage>
</organism>
<name>A0A2S0N1G5_9BURK</name>
<gene>
    <name evidence="2" type="ORF">C6571_12495</name>
</gene>
<dbReference type="KEGG" id="simp:C6571_12495"/>
<reference evidence="2 3" key="1">
    <citation type="submission" date="2018-03" db="EMBL/GenBank/DDBJ databases">
        <title>Genome sequencing of Simplicispira sp.</title>
        <authorList>
            <person name="Kim S.-J."/>
            <person name="Heo J."/>
            <person name="Kwon S.-W."/>
        </authorList>
    </citation>
    <scope>NUCLEOTIDE SEQUENCE [LARGE SCALE GENOMIC DNA]</scope>
    <source>
        <strain evidence="2 3">SC1-8</strain>
    </source>
</reference>